<protein>
    <recommendedName>
        <fullName evidence="3">PPM-type phosphatase domain-containing protein</fullName>
    </recommendedName>
</protein>
<feature type="coiled-coil region" evidence="1">
    <location>
        <begin position="377"/>
        <end position="404"/>
    </location>
</feature>
<dbReference type="InterPro" id="IPR015655">
    <property type="entry name" value="PP2C"/>
</dbReference>
<dbReference type="SMART" id="SM00332">
    <property type="entry name" value="PP2Cc"/>
    <property type="match status" value="1"/>
</dbReference>
<evidence type="ECO:0000256" key="1">
    <source>
        <dbReference type="SAM" id="Coils"/>
    </source>
</evidence>
<evidence type="ECO:0000256" key="2">
    <source>
        <dbReference type="SAM" id="MobiDB-lite"/>
    </source>
</evidence>
<dbReference type="RefSeq" id="WP_088619587.1">
    <property type="nucleotide sequence ID" value="NZ_CP022129.1"/>
</dbReference>
<feature type="compositionally biased region" description="Low complexity" evidence="2">
    <location>
        <begin position="429"/>
        <end position="446"/>
    </location>
</feature>
<dbReference type="InterPro" id="IPR001932">
    <property type="entry name" value="PPM-type_phosphatase-like_dom"/>
</dbReference>
<dbReference type="AlphaFoldDB" id="A0A1Z4BZK7"/>
<feature type="domain" description="PPM-type phosphatase" evidence="3">
    <location>
        <begin position="10"/>
        <end position="251"/>
    </location>
</feature>
<gene>
    <name evidence="4" type="ORF">CEK71_11875</name>
</gene>
<keyword evidence="5" id="KW-1185">Reference proteome</keyword>
<evidence type="ECO:0000313" key="4">
    <source>
        <dbReference type="EMBL" id="ASF46715.1"/>
    </source>
</evidence>
<dbReference type="GO" id="GO:0004722">
    <property type="term" value="F:protein serine/threonine phosphatase activity"/>
    <property type="evidence" value="ECO:0007669"/>
    <property type="project" value="InterPro"/>
</dbReference>
<dbReference type="PANTHER" id="PTHR13832">
    <property type="entry name" value="PROTEIN PHOSPHATASE 2C"/>
    <property type="match status" value="1"/>
</dbReference>
<keyword evidence="1" id="KW-0175">Coiled coil</keyword>
<dbReference type="Gene3D" id="3.60.40.10">
    <property type="entry name" value="PPM-type phosphatase domain"/>
    <property type="match status" value="1"/>
</dbReference>
<dbReference type="KEGG" id="mpsy:CEK71_11875"/>
<dbReference type="Pfam" id="PF13672">
    <property type="entry name" value="PP2C_2"/>
    <property type="match status" value="1"/>
</dbReference>
<evidence type="ECO:0000313" key="5">
    <source>
        <dbReference type="Proteomes" id="UP000197019"/>
    </source>
</evidence>
<dbReference type="InterPro" id="IPR036457">
    <property type="entry name" value="PPM-type-like_dom_sf"/>
</dbReference>
<reference evidence="4 5" key="1">
    <citation type="submission" date="2017-06" db="EMBL/GenBank/DDBJ databases">
        <title>Genome Sequencing of the methanotroph Methylovulum psychrotolerants str. HV10-M2 isolated from a high-altitude environment.</title>
        <authorList>
            <person name="Mateos-Rivera A."/>
        </authorList>
    </citation>
    <scope>NUCLEOTIDE SEQUENCE [LARGE SCALE GENOMIC DNA]</scope>
    <source>
        <strain evidence="4 5">HV10_M2</strain>
    </source>
</reference>
<proteinExistence type="predicted"/>
<feature type="compositionally biased region" description="Polar residues" evidence="2">
    <location>
        <begin position="413"/>
        <end position="424"/>
    </location>
</feature>
<accession>A0A1Z4BZK7</accession>
<dbReference type="EMBL" id="CP022129">
    <property type="protein sequence ID" value="ASF46715.1"/>
    <property type="molecule type" value="Genomic_DNA"/>
</dbReference>
<feature type="region of interest" description="Disordered" evidence="2">
    <location>
        <begin position="412"/>
        <end position="484"/>
    </location>
</feature>
<evidence type="ECO:0000259" key="3">
    <source>
        <dbReference type="PROSITE" id="PS51746"/>
    </source>
</evidence>
<dbReference type="SMART" id="SM00331">
    <property type="entry name" value="PP2C_SIG"/>
    <property type="match status" value="1"/>
</dbReference>
<organism evidence="4 5">
    <name type="scientific">Methylovulum psychrotolerans</name>
    <dbReference type="NCBI Taxonomy" id="1704499"/>
    <lineage>
        <taxon>Bacteria</taxon>
        <taxon>Pseudomonadati</taxon>
        <taxon>Pseudomonadota</taxon>
        <taxon>Gammaproteobacteria</taxon>
        <taxon>Methylococcales</taxon>
        <taxon>Methylococcaceae</taxon>
        <taxon>Methylovulum</taxon>
    </lineage>
</organism>
<dbReference type="PROSITE" id="PS51746">
    <property type="entry name" value="PPM_2"/>
    <property type="match status" value="1"/>
</dbReference>
<dbReference type="SUPFAM" id="SSF81606">
    <property type="entry name" value="PP2C-like"/>
    <property type="match status" value="1"/>
</dbReference>
<dbReference type="OrthoDB" id="9801841at2"/>
<dbReference type="Proteomes" id="UP000197019">
    <property type="component" value="Chromosome"/>
</dbReference>
<dbReference type="CDD" id="cd00143">
    <property type="entry name" value="PP2Cc"/>
    <property type="match status" value="1"/>
</dbReference>
<sequence length="484" mass="51584">MHILPGNAQAIGQRHSQQDEFWFSDIHDHAFIAHGGVLALVADGMGGLEKGDEASRLAARTFGTAYLGKRPKQNIPDALLYALQQANTAVCELSLSVDAFSNVGTTLTAAVIAGQSLFWLSVGDSRLYLYRQGELTQLTHDHNYGELLQEQVAEGRLSPASAANDPERNALTSYVGLPDIVLIDRNIRAFPLEADDWLLLCSDGLYGYLSHQEITDELFGSPQEAADSLIQRLLEQNHPQQDNVTVVIMGCPAATPPPPPAKKHAKRPARAGWLLPLLGSAIVAAGWIAKPFLLPATPAAPPALIAPAPAALAQVPEPPAPAADTPSPTNEDARIAELMAQAAADSQADRLTTGQNGNALEKYRQILALRPQYEPAKTALSQMAEQLLARAEQAKQAGDVAQAQKRLEEAGQVQLTLDPNNKANEAQRRLAALRSAASPTRKNPAPAAKPAPPPKPKSKPPSPTPPKAGKKTPPKPNKSQVAPK</sequence>
<feature type="compositionally biased region" description="Pro residues" evidence="2">
    <location>
        <begin position="447"/>
        <end position="466"/>
    </location>
</feature>
<name>A0A1Z4BZK7_9GAMM</name>
<dbReference type="PANTHER" id="PTHR13832:SF827">
    <property type="entry name" value="PROTEIN PHOSPHATASE 1L"/>
    <property type="match status" value="1"/>
</dbReference>